<comment type="caution">
    <text evidence="2">The sequence shown here is derived from an EMBL/GenBank/DDBJ whole genome shotgun (WGS) entry which is preliminary data.</text>
</comment>
<organism evidence="2 3">
    <name type="scientific">Gemella haemolysans M341</name>
    <dbReference type="NCBI Taxonomy" id="562981"/>
    <lineage>
        <taxon>Bacteria</taxon>
        <taxon>Bacillati</taxon>
        <taxon>Bacillota</taxon>
        <taxon>Bacilli</taxon>
        <taxon>Bacillales</taxon>
        <taxon>Gemellaceae</taxon>
        <taxon>Gemella</taxon>
    </lineage>
</organism>
<keyword evidence="1" id="KW-0812">Transmembrane</keyword>
<feature type="transmembrane region" description="Helical" evidence="1">
    <location>
        <begin position="59"/>
        <end position="76"/>
    </location>
</feature>
<accession>A0AA87DRU1</accession>
<feature type="transmembrane region" description="Helical" evidence="1">
    <location>
        <begin position="26"/>
        <end position="47"/>
    </location>
</feature>
<sequence length="88" mass="10242">MFDVFFDYLIGIVGDAKKSLKKLDRIHRIIAIIFYCVEVITLLGVAILTIDDYQITKSLLYLFSLFIFVSSCHIIFNKKYLNKSEVKD</sequence>
<reference evidence="2 3" key="1">
    <citation type="submission" date="2011-03" db="EMBL/GenBank/DDBJ databases">
        <title>The Genome Sequence of Gemella haemolysans M341.</title>
        <authorList>
            <consortium name="The Broad Institute Genome Sequencing Platform"/>
            <consortium name="The Broad Institute Genome Sequencing Center for Infectious Disease"/>
            <person name="Earl A."/>
            <person name="Ward D."/>
            <person name="Feldgarden M."/>
            <person name="Gevers D."/>
            <person name="Sibley C.D."/>
            <person name="Field T.R."/>
            <person name="Grinwis M."/>
            <person name="Eshaghurshan C.S."/>
            <person name="Surette M.G."/>
            <person name="Young S.K."/>
            <person name="Zeng Q."/>
            <person name="Gargeya S."/>
            <person name="Fitzgerald M."/>
            <person name="Haas B."/>
            <person name="Abouelleil A."/>
            <person name="Alvarado L."/>
            <person name="Arachchi H.M."/>
            <person name="Berlin A."/>
            <person name="Brown A."/>
            <person name="Chapman S.B."/>
            <person name="Chen Z."/>
            <person name="Dunbar C."/>
            <person name="Freedman E."/>
            <person name="Gearin G."/>
            <person name="Gellesch M."/>
            <person name="Goldberg J."/>
            <person name="Griggs A."/>
            <person name="Gujja S."/>
            <person name="Heilman E.R."/>
            <person name="Heiman D."/>
            <person name="Howarth C."/>
            <person name="Larson L."/>
            <person name="Lui A."/>
            <person name="MacDonald P.J.P."/>
            <person name="Mehta T."/>
            <person name="Montmayeur A."/>
            <person name="Murphy C."/>
            <person name="Neiman D."/>
            <person name="Pearson M."/>
            <person name="Priest M."/>
            <person name="Roberts A."/>
            <person name="Saif S."/>
            <person name="Shea T."/>
            <person name="Shenoy N."/>
            <person name="Sisk P."/>
            <person name="Stolte C."/>
            <person name="Sykes S."/>
            <person name="White J."/>
            <person name="Yandava C."/>
            <person name="Wortman J."/>
            <person name="Nusbaum C."/>
            <person name="Birren B."/>
        </authorList>
    </citation>
    <scope>NUCLEOTIDE SEQUENCE [LARGE SCALE GENOMIC DNA]</scope>
    <source>
        <strain evidence="2 3">M341</strain>
    </source>
</reference>
<gene>
    <name evidence="2" type="ORF">HMPREF0428_01102</name>
</gene>
<evidence type="ECO:0000313" key="2">
    <source>
        <dbReference type="EMBL" id="EGF88278.1"/>
    </source>
</evidence>
<keyword evidence="1" id="KW-0472">Membrane</keyword>
<keyword evidence="1" id="KW-1133">Transmembrane helix</keyword>
<protein>
    <submittedName>
        <fullName evidence="2">Uncharacterized protein</fullName>
    </submittedName>
</protein>
<name>A0AA87DRU1_9BACL</name>
<evidence type="ECO:0000313" key="3">
    <source>
        <dbReference type="Proteomes" id="UP000004773"/>
    </source>
</evidence>
<dbReference type="EMBL" id="ACRO01000017">
    <property type="protein sequence ID" value="EGF88278.1"/>
    <property type="molecule type" value="Genomic_DNA"/>
</dbReference>
<dbReference type="AlphaFoldDB" id="A0AA87DRU1"/>
<dbReference type="Proteomes" id="UP000004773">
    <property type="component" value="Unassembled WGS sequence"/>
</dbReference>
<evidence type="ECO:0000256" key="1">
    <source>
        <dbReference type="SAM" id="Phobius"/>
    </source>
</evidence>
<proteinExistence type="predicted"/>